<dbReference type="OMA" id="VRRTYRT"/>
<dbReference type="GO" id="GO:0016705">
    <property type="term" value="F:oxidoreductase activity, acting on paired donors, with incorporation or reduction of molecular oxygen"/>
    <property type="evidence" value="ECO:0007669"/>
    <property type="project" value="InterPro"/>
</dbReference>
<evidence type="ECO:0000256" key="6">
    <source>
        <dbReference type="SAM" id="Phobius"/>
    </source>
</evidence>
<dbReference type="Gene3D" id="1.10.630.10">
    <property type="entry name" value="Cytochrome P450"/>
    <property type="match status" value="1"/>
</dbReference>
<evidence type="ECO:0000256" key="4">
    <source>
        <dbReference type="ARBA" id="ARBA00023004"/>
    </source>
</evidence>
<dbReference type="Gramene" id="VVA12007">
    <property type="protein sequence ID" value="VVA12007"/>
    <property type="gene ID" value="Prudul26B035146"/>
</dbReference>
<keyword evidence="2" id="KW-0479">Metal-binding</keyword>
<protein>
    <submittedName>
        <fullName evidence="7">Uncharacterized protein</fullName>
    </submittedName>
</protein>
<organism evidence="7 8">
    <name type="scientific">Prunus dulcis</name>
    <name type="common">Almond</name>
    <name type="synonym">Amygdalus dulcis</name>
    <dbReference type="NCBI Taxonomy" id="3755"/>
    <lineage>
        <taxon>Eukaryota</taxon>
        <taxon>Viridiplantae</taxon>
        <taxon>Streptophyta</taxon>
        <taxon>Embryophyta</taxon>
        <taxon>Tracheophyta</taxon>
        <taxon>Spermatophyta</taxon>
        <taxon>Magnoliopsida</taxon>
        <taxon>eudicotyledons</taxon>
        <taxon>Gunneridae</taxon>
        <taxon>Pentapetalae</taxon>
        <taxon>rosids</taxon>
        <taxon>fabids</taxon>
        <taxon>Rosales</taxon>
        <taxon>Rosaceae</taxon>
        <taxon>Amygdaloideae</taxon>
        <taxon>Amygdaleae</taxon>
        <taxon>Prunus</taxon>
    </lineage>
</organism>
<keyword evidence="1" id="KW-0349">Heme</keyword>
<dbReference type="SUPFAM" id="SSF48264">
    <property type="entry name" value="Cytochrome P450"/>
    <property type="match status" value="1"/>
</dbReference>
<reference evidence="8" key="1">
    <citation type="journal article" date="2020" name="Plant J.">
        <title>Transposons played a major role in the diversification between the closely related almond and peach genomes: results from the almond genome sequence.</title>
        <authorList>
            <person name="Alioto T."/>
            <person name="Alexiou K.G."/>
            <person name="Bardil A."/>
            <person name="Barteri F."/>
            <person name="Castanera R."/>
            <person name="Cruz F."/>
            <person name="Dhingra A."/>
            <person name="Duval H."/>
            <person name="Fernandez I Marti A."/>
            <person name="Frias L."/>
            <person name="Galan B."/>
            <person name="Garcia J.L."/>
            <person name="Howad W."/>
            <person name="Gomez-Garrido J."/>
            <person name="Gut M."/>
            <person name="Julca I."/>
            <person name="Morata J."/>
            <person name="Puigdomenech P."/>
            <person name="Ribeca P."/>
            <person name="Rubio Cabetas M.J."/>
            <person name="Vlasova A."/>
            <person name="Wirthensohn M."/>
            <person name="Garcia-Mas J."/>
            <person name="Gabaldon T."/>
            <person name="Casacuberta J.M."/>
            <person name="Arus P."/>
        </authorList>
    </citation>
    <scope>NUCLEOTIDE SEQUENCE [LARGE SCALE GENOMIC DNA]</scope>
    <source>
        <strain evidence="8">cv. Texas</strain>
    </source>
</reference>
<gene>
    <name evidence="7" type="ORF">ALMOND_2B035146</name>
</gene>
<keyword evidence="5" id="KW-0503">Monooxygenase</keyword>
<dbReference type="InParanoid" id="A0A5E4E889"/>
<dbReference type="GO" id="GO:0020037">
    <property type="term" value="F:heme binding"/>
    <property type="evidence" value="ECO:0007669"/>
    <property type="project" value="InterPro"/>
</dbReference>
<dbReference type="InterPro" id="IPR001128">
    <property type="entry name" value="Cyt_P450"/>
</dbReference>
<dbReference type="EMBL" id="CABIKO010000004">
    <property type="protein sequence ID" value="VVA12007.1"/>
    <property type="molecule type" value="Genomic_DNA"/>
</dbReference>
<dbReference type="GO" id="GO:0004497">
    <property type="term" value="F:monooxygenase activity"/>
    <property type="evidence" value="ECO:0007669"/>
    <property type="project" value="UniProtKB-KW"/>
</dbReference>
<sequence>MGEPFWYSSAMVIIFTFLVKLSISKITQKHKKNLPPSPPSLPIIGHIHLLKQPMHRTLQDLSQNLGKILRCGSRKVLLVSSALAAEECLTKHDIIFANRPRFLARKQFHYNYTTVSLAPYGDLWRNLRRIMTLEIFSSSRLALFSIVRQGEVGLLLDEIMKSCTSRVELKSKFADLSFNVMTMMVVGKRCHGENVADVEEAKNFHNVFKAFVDLSGAGTAADFLPILRWVDISGLEKKMVRLMAKMDKFLQGLVDGRHEILSASNGEHVKKLMIDNLLSMQAKEPELYTDIIIKGIIL</sequence>
<dbReference type="AlphaFoldDB" id="A0A5E4E889"/>
<feature type="non-terminal residue" evidence="7">
    <location>
        <position position="298"/>
    </location>
</feature>
<keyword evidence="3" id="KW-0560">Oxidoreductase</keyword>
<evidence type="ECO:0000256" key="5">
    <source>
        <dbReference type="ARBA" id="ARBA00023033"/>
    </source>
</evidence>
<evidence type="ECO:0000256" key="1">
    <source>
        <dbReference type="ARBA" id="ARBA00022617"/>
    </source>
</evidence>
<evidence type="ECO:0000256" key="2">
    <source>
        <dbReference type="ARBA" id="ARBA00022723"/>
    </source>
</evidence>
<accession>A0A5E4E889</accession>
<dbReference type="GO" id="GO:0005506">
    <property type="term" value="F:iron ion binding"/>
    <property type="evidence" value="ECO:0007669"/>
    <property type="project" value="InterPro"/>
</dbReference>
<keyword evidence="6" id="KW-0472">Membrane</keyword>
<name>A0A5E4E889_PRUDU</name>
<evidence type="ECO:0000313" key="8">
    <source>
        <dbReference type="Proteomes" id="UP000327085"/>
    </source>
</evidence>
<dbReference type="PANTHER" id="PTHR47947">
    <property type="entry name" value="CYTOCHROME P450 82C3-RELATED"/>
    <property type="match status" value="1"/>
</dbReference>
<proteinExistence type="predicted"/>
<keyword evidence="4" id="KW-0408">Iron</keyword>
<dbReference type="Pfam" id="PF00067">
    <property type="entry name" value="p450"/>
    <property type="match status" value="1"/>
</dbReference>
<dbReference type="Proteomes" id="UP000327085">
    <property type="component" value="Chromosome 1"/>
</dbReference>
<evidence type="ECO:0000313" key="7">
    <source>
        <dbReference type="EMBL" id="VVA12007.1"/>
    </source>
</evidence>
<dbReference type="InterPro" id="IPR036396">
    <property type="entry name" value="Cyt_P450_sf"/>
</dbReference>
<keyword evidence="6" id="KW-1133">Transmembrane helix</keyword>
<evidence type="ECO:0000256" key="3">
    <source>
        <dbReference type="ARBA" id="ARBA00023002"/>
    </source>
</evidence>
<dbReference type="PANTHER" id="PTHR47947:SF20">
    <property type="entry name" value="CYTOCHROME P450 FAMILY PROTEIN"/>
    <property type="match status" value="1"/>
</dbReference>
<feature type="transmembrane region" description="Helical" evidence="6">
    <location>
        <begin position="6"/>
        <end position="23"/>
    </location>
</feature>
<dbReference type="InterPro" id="IPR050651">
    <property type="entry name" value="Plant_Cytochrome_P450_Monoox"/>
</dbReference>
<keyword evidence="6" id="KW-0812">Transmembrane</keyword>